<feature type="transmembrane region" description="Helical" evidence="6">
    <location>
        <begin position="134"/>
        <end position="156"/>
    </location>
</feature>
<feature type="transmembrane region" description="Helical" evidence="6">
    <location>
        <begin position="76"/>
        <end position="96"/>
    </location>
</feature>
<evidence type="ECO:0000313" key="9">
    <source>
        <dbReference type="EMBL" id="SES12549.1"/>
    </source>
</evidence>
<dbReference type="Proteomes" id="UP000198571">
    <property type="component" value="Unassembled WGS sequence"/>
</dbReference>
<feature type="transmembrane region" description="Helical" evidence="6">
    <location>
        <begin position="168"/>
        <end position="187"/>
    </location>
</feature>
<evidence type="ECO:0000313" key="10">
    <source>
        <dbReference type="Proteomes" id="UP000198571"/>
    </source>
</evidence>
<dbReference type="PANTHER" id="PTHR11360:SF317">
    <property type="entry name" value="MAJOR FACILITATOR SUPERFAMILY (MFS) PROFILE DOMAIN-CONTAINING PROTEIN-RELATED"/>
    <property type="match status" value="1"/>
</dbReference>
<dbReference type="EMBL" id="FOGT01000008">
    <property type="protein sequence ID" value="SES12549.1"/>
    <property type="molecule type" value="Genomic_DNA"/>
</dbReference>
<feature type="transmembrane region" description="Helical" evidence="6">
    <location>
        <begin position="351"/>
        <end position="370"/>
    </location>
</feature>
<protein>
    <submittedName>
        <fullName evidence="9">MFS transporter, OFA family, oxalate/formate antiporter</fullName>
    </submittedName>
</protein>
<gene>
    <name evidence="9" type="ORF">SAMN05518684_108154</name>
</gene>
<dbReference type="GO" id="GO:0022857">
    <property type="term" value="F:transmembrane transporter activity"/>
    <property type="evidence" value="ECO:0007669"/>
    <property type="project" value="InterPro"/>
</dbReference>
<feature type="transmembrane region" description="Helical" evidence="6">
    <location>
        <begin position="255"/>
        <end position="275"/>
    </location>
</feature>
<evidence type="ECO:0000256" key="4">
    <source>
        <dbReference type="ARBA" id="ARBA00022989"/>
    </source>
</evidence>
<evidence type="ECO:0000256" key="7">
    <source>
        <dbReference type="SAM" id="SignalP"/>
    </source>
</evidence>
<dbReference type="PROSITE" id="PS50850">
    <property type="entry name" value="MFS"/>
    <property type="match status" value="1"/>
</dbReference>
<dbReference type="InterPro" id="IPR011701">
    <property type="entry name" value="MFS"/>
</dbReference>
<dbReference type="RefSeq" id="WP_093052094.1">
    <property type="nucleotide sequence ID" value="NZ_FOGT01000008.1"/>
</dbReference>
<dbReference type="CDD" id="cd17353">
    <property type="entry name" value="MFS_OFA_like"/>
    <property type="match status" value="1"/>
</dbReference>
<accession>A0A1H9UT84</accession>
<evidence type="ECO:0000256" key="5">
    <source>
        <dbReference type="ARBA" id="ARBA00023136"/>
    </source>
</evidence>
<dbReference type="OrthoDB" id="9793415at2"/>
<evidence type="ECO:0000256" key="3">
    <source>
        <dbReference type="ARBA" id="ARBA00022692"/>
    </source>
</evidence>
<dbReference type="Gene3D" id="1.20.1250.20">
    <property type="entry name" value="MFS general substrate transporter like domains"/>
    <property type="match status" value="2"/>
</dbReference>
<feature type="transmembrane region" description="Helical" evidence="6">
    <location>
        <begin position="382"/>
        <end position="403"/>
    </location>
</feature>
<feature type="transmembrane region" description="Helical" evidence="6">
    <location>
        <begin position="287"/>
        <end position="308"/>
    </location>
</feature>
<dbReference type="InterPro" id="IPR020846">
    <property type="entry name" value="MFS_dom"/>
</dbReference>
<proteinExistence type="predicted"/>
<feature type="domain" description="Major facilitator superfamily (MFS) profile" evidence="8">
    <location>
        <begin position="6"/>
        <end position="406"/>
    </location>
</feature>
<evidence type="ECO:0000259" key="8">
    <source>
        <dbReference type="PROSITE" id="PS50850"/>
    </source>
</evidence>
<organism evidence="9 10">
    <name type="scientific">Salipaludibacillus aurantiacus</name>
    <dbReference type="NCBI Taxonomy" id="1601833"/>
    <lineage>
        <taxon>Bacteria</taxon>
        <taxon>Bacillati</taxon>
        <taxon>Bacillota</taxon>
        <taxon>Bacilli</taxon>
        <taxon>Bacillales</taxon>
        <taxon>Bacillaceae</taxon>
    </lineage>
</organism>
<keyword evidence="10" id="KW-1185">Reference proteome</keyword>
<keyword evidence="4 6" id="KW-1133">Transmembrane helix</keyword>
<feature type="signal peptide" evidence="7">
    <location>
        <begin position="1"/>
        <end position="26"/>
    </location>
</feature>
<keyword evidence="2" id="KW-0813">Transport</keyword>
<feature type="transmembrane region" description="Helical" evidence="6">
    <location>
        <begin position="228"/>
        <end position="249"/>
    </location>
</feature>
<dbReference type="GO" id="GO:0005886">
    <property type="term" value="C:plasma membrane"/>
    <property type="evidence" value="ECO:0007669"/>
    <property type="project" value="UniProtKB-SubCell"/>
</dbReference>
<keyword evidence="5 6" id="KW-0472">Membrane</keyword>
<dbReference type="InterPro" id="IPR050327">
    <property type="entry name" value="Proton-linked_MCT"/>
</dbReference>
<feature type="transmembrane region" description="Helical" evidence="6">
    <location>
        <begin position="314"/>
        <end position="339"/>
    </location>
</feature>
<dbReference type="STRING" id="1601833.SAMN05518684_108154"/>
<evidence type="ECO:0000256" key="2">
    <source>
        <dbReference type="ARBA" id="ARBA00022448"/>
    </source>
</evidence>
<comment type="subcellular location">
    <subcellularLocation>
        <location evidence="1">Cell membrane</location>
        <topology evidence="1">Multi-pass membrane protein</topology>
    </subcellularLocation>
</comment>
<evidence type="ECO:0000256" key="1">
    <source>
        <dbReference type="ARBA" id="ARBA00004651"/>
    </source>
</evidence>
<dbReference type="PANTHER" id="PTHR11360">
    <property type="entry name" value="MONOCARBOXYLATE TRANSPORTER"/>
    <property type="match status" value="1"/>
</dbReference>
<name>A0A1H9UT84_9BACI</name>
<feature type="chain" id="PRO_5038794723" evidence="7">
    <location>
        <begin position="27"/>
        <end position="440"/>
    </location>
</feature>
<dbReference type="InterPro" id="IPR036259">
    <property type="entry name" value="MFS_trans_sf"/>
</dbReference>
<dbReference type="AlphaFoldDB" id="A0A1H9UT84"/>
<feature type="transmembrane region" description="Helical" evidence="6">
    <location>
        <begin position="102"/>
        <end position="122"/>
    </location>
</feature>
<dbReference type="Pfam" id="PF07690">
    <property type="entry name" value="MFS_1"/>
    <property type="match status" value="1"/>
</dbReference>
<evidence type="ECO:0000256" key="6">
    <source>
        <dbReference type="SAM" id="Phobius"/>
    </source>
</evidence>
<keyword evidence="3 6" id="KW-0812">Transmembrane</keyword>
<keyword evidence="7" id="KW-0732">Signal</keyword>
<sequence>MKVTKNRWLIALSAISIHLSIGAAYAYSVYTNPIRDTVGWSTTGITLSFTIMMALAGIAAAFFGPFVERNGPRKSAMIAAILFGLGQAGAGVAVAVDSLLLFLLTYGFASGLGMGIGYIAPVSTLVKWFPDRRGLATGMAVLGFGAGALITAPVAASLMGSIGISMTFYILGISYFILMVIGASYIARPPEGWMPEGMEKAIASGKKTVKKDLSQLTAREAVRTRRFWMLWSMMLINVTAGIMMISVASPMAQEVVGLSAAGAATMVGIMGIFNGGGRLGWAAISDYVGRPTVFITFFLLQLIAFITIPNITNILLFQALVFIVVSCYGGGFSNLPAFIGDLFGTKQLGAIHGYLLTTWSLGGILGPLLVSQIREVTNSYIPVFYVFTGLITVAFLLSIFLQLDIKKIEKEKEETWGQTETARPKAINKKVVHSVQYNER</sequence>
<dbReference type="SUPFAM" id="SSF103473">
    <property type="entry name" value="MFS general substrate transporter"/>
    <property type="match status" value="1"/>
</dbReference>
<feature type="transmembrane region" description="Helical" evidence="6">
    <location>
        <begin position="42"/>
        <end position="64"/>
    </location>
</feature>
<reference evidence="10" key="1">
    <citation type="submission" date="2016-10" db="EMBL/GenBank/DDBJ databases">
        <authorList>
            <person name="Varghese N."/>
            <person name="Submissions S."/>
        </authorList>
    </citation>
    <scope>NUCLEOTIDE SEQUENCE [LARGE SCALE GENOMIC DNA]</scope>
    <source>
        <strain evidence="10">S9</strain>
    </source>
</reference>